<dbReference type="GO" id="GO:0004850">
    <property type="term" value="F:uridine phosphorylase activity"/>
    <property type="evidence" value="ECO:0007669"/>
    <property type="project" value="UniProtKB-EC"/>
</dbReference>
<reference evidence="7" key="1">
    <citation type="submission" date="2022-03" db="EMBL/GenBank/DDBJ databases">
        <authorList>
            <person name="Martin C."/>
        </authorList>
    </citation>
    <scope>NUCLEOTIDE SEQUENCE</scope>
</reference>
<evidence type="ECO:0000256" key="4">
    <source>
        <dbReference type="PIRSR" id="PIRSR610059-50"/>
    </source>
</evidence>
<dbReference type="GO" id="GO:0006218">
    <property type="term" value="P:uridine catabolic process"/>
    <property type="evidence" value="ECO:0007669"/>
    <property type="project" value="TreeGrafter"/>
</dbReference>
<dbReference type="AlphaFoldDB" id="A0A8S4N2N9"/>
<dbReference type="NCBIfam" id="TIGR01719">
    <property type="entry name" value="euk_UDPppase"/>
    <property type="match status" value="1"/>
</dbReference>
<dbReference type="InterPro" id="IPR018016">
    <property type="entry name" value="Nucleoside_phosphorylase_CS"/>
</dbReference>
<comment type="catalytic activity">
    <reaction evidence="5">
        <text>uridine + phosphate = alpha-D-ribose 1-phosphate + uracil</text>
        <dbReference type="Rhea" id="RHEA:24388"/>
        <dbReference type="ChEBI" id="CHEBI:16704"/>
        <dbReference type="ChEBI" id="CHEBI:17568"/>
        <dbReference type="ChEBI" id="CHEBI:43474"/>
        <dbReference type="ChEBI" id="CHEBI:57720"/>
        <dbReference type="EC" id="2.4.2.3"/>
    </reaction>
</comment>
<dbReference type="InterPro" id="IPR000845">
    <property type="entry name" value="Nucleoside_phosphorylase_d"/>
</dbReference>
<feature type="binding site" evidence="4">
    <location>
        <position position="90"/>
    </location>
    <ligand>
        <name>phosphate</name>
        <dbReference type="ChEBI" id="CHEBI:43474"/>
    </ligand>
</feature>
<dbReference type="OrthoDB" id="204058at2759"/>
<dbReference type="EC" id="2.4.2.3" evidence="5"/>
<evidence type="ECO:0000256" key="2">
    <source>
        <dbReference type="ARBA" id="ARBA00022676"/>
    </source>
</evidence>
<evidence type="ECO:0000256" key="3">
    <source>
        <dbReference type="ARBA" id="ARBA00022679"/>
    </source>
</evidence>
<organism evidence="7 8">
    <name type="scientific">Owenia fusiformis</name>
    <name type="common">Polychaete worm</name>
    <dbReference type="NCBI Taxonomy" id="6347"/>
    <lineage>
        <taxon>Eukaryota</taxon>
        <taxon>Metazoa</taxon>
        <taxon>Spiralia</taxon>
        <taxon>Lophotrochozoa</taxon>
        <taxon>Annelida</taxon>
        <taxon>Polychaeta</taxon>
        <taxon>Sedentaria</taxon>
        <taxon>Canalipalpata</taxon>
        <taxon>Sabellida</taxon>
        <taxon>Oweniida</taxon>
        <taxon>Oweniidae</taxon>
        <taxon>Owenia</taxon>
    </lineage>
</organism>
<dbReference type="Gene3D" id="3.40.50.1580">
    <property type="entry name" value="Nucleoside phosphorylase domain"/>
    <property type="match status" value="1"/>
</dbReference>
<dbReference type="GO" id="GO:0005829">
    <property type="term" value="C:cytosol"/>
    <property type="evidence" value="ECO:0007669"/>
    <property type="project" value="TreeGrafter"/>
</dbReference>
<evidence type="ECO:0000256" key="1">
    <source>
        <dbReference type="ARBA" id="ARBA00010456"/>
    </source>
</evidence>
<protein>
    <recommendedName>
        <fullName evidence="5">Uridine phosphorylase</fullName>
        <ecNumber evidence="5">2.4.2.3</ecNumber>
    </recommendedName>
</protein>
<comment type="pathway">
    <text evidence="5">Pyrimidine metabolism; UMP biosynthesis via salvage pathway; uracil from uridine (phosphorylase route): step 1/1.</text>
</comment>
<evidence type="ECO:0000313" key="7">
    <source>
        <dbReference type="EMBL" id="CAH1775008.1"/>
    </source>
</evidence>
<evidence type="ECO:0000259" key="6">
    <source>
        <dbReference type="Pfam" id="PF01048"/>
    </source>
</evidence>
<comment type="caution">
    <text evidence="7">The sequence shown here is derived from an EMBL/GenBank/DDBJ whole genome shotgun (WGS) entry which is preliminary data.</text>
</comment>
<evidence type="ECO:0000313" key="8">
    <source>
        <dbReference type="Proteomes" id="UP000749559"/>
    </source>
</evidence>
<dbReference type="InterPro" id="IPR010059">
    <property type="entry name" value="Uridine_phosphorylase_euk"/>
</dbReference>
<comment type="function">
    <text evidence="5">Catalyzes the reversible phosphorylytic cleavage of uridine to uracil and ribose-1-phosphate which can then be utilized as carbon and energy sources or in the rescue of pyrimidine bases for nucleotide synthesis. Shows broad substrate specificity and can also accept deoxyuridine and other analogous compounds.</text>
</comment>
<dbReference type="PANTHER" id="PTHR43691:SF11">
    <property type="entry name" value="FI09636P-RELATED"/>
    <property type="match status" value="1"/>
</dbReference>
<name>A0A8S4N2N9_OWEFU</name>
<comment type="similarity">
    <text evidence="1 5">Belongs to the PNP/UDP phosphorylase family.</text>
</comment>
<dbReference type="CDD" id="cd17763">
    <property type="entry name" value="UP_hUPP-like"/>
    <property type="match status" value="1"/>
</dbReference>
<feature type="domain" description="Nucleoside phosphorylase" evidence="6">
    <location>
        <begin position="49"/>
        <end position="300"/>
    </location>
</feature>
<dbReference type="PANTHER" id="PTHR43691">
    <property type="entry name" value="URIDINE PHOSPHORYLASE"/>
    <property type="match status" value="1"/>
</dbReference>
<dbReference type="PROSITE" id="PS01232">
    <property type="entry name" value="PNP_UDP_1"/>
    <property type="match status" value="1"/>
</dbReference>
<keyword evidence="8" id="KW-1185">Reference proteome</keyword>
<dbReference type="EMBL" id="CAIIXF020000001">
    <property type="protein sequence ID" value="CAH1775008.1"/>
    <property type="molecule type" value="Genomic_DNA"/>
</dbReference>
<keyword evidence="3 5" id="KW-0808">Transferase</keyword>
<dbReference type="GO" id="GO:0009166">
    <property type="term" value="P:nucleotide catabolic process"/>
    <property type="evidence" value="ECO:0007669"/>
    <property type="project" value="InterPro"/>
</dbReference>
<feature type="binding site" evidence="4">
    <location>
        <position position="215"/>
    </location>
    <ligand>
        <name>substrate</name>
    </ligand>
</feature>
<sequence>MATIDAGKYKSSPIHIPNPHVQGMTEDVLYHLALGTNSHDLPSMFGDLKFVCVGGSPRRMEKVALYMADALDIDIPTGMALNNIGHGKARYAIYKVGPVLAISHGMGRPSMSIMMHELFKLLHHAGCTGVTLFRVGTCGGLGLEPGSVVVTEEALSPLLQPSYDQIILGNVVSRPCVLDKDTANDLMGCASTEDEFATVKGKTMSADDFYEEQGRLDGALCNYTEDDKMAYLKRAHDLGVRNIEMEAVCFAALSHAVQLKGAVACVTLVDRLKGDQITSSAKDMEEWQMRPQKLVARYIRKNLGLPPKDMP</sequence>
<feature type="binding site" evidence="4">
    <location>
        <begin position="134"/>
        <end position="137"/>
    </location>
    <ligand>
        <name>phosphate</name>
        <dbReference type="ChEBI" id="CHEBI:43474"/>
    </ligand>
</feature>
<feature type="binding site" evidence="4">
    <location>
        <position position="213"/>
    </location>
    <ligand>
        <name>substrate</name>
    </ligand>
</feature>
<proteinExistence type="inferred from homology"/>
<dbReference type="InterPro" id="IPR035994">
    <property type="entry name" value="Nucleoside_phosphorylase_sf"/>
</dbReference>
<gene>
    <name evidence="7" type="ORF">OFUS_LOCUS2367</name>
</gene>
<keyword evidence="2 5" id="KW-0328">Glycosyltransferase</keyword>
<accession>A0A8S4N2N9</accession>
<dbReference type="Pfam" id="PF01048">
    <property type="entry name" value="PNP_UDP_1"/>
    <property type="match status" value="1"/>
</dbReference>
<evidence type="ECO:0000256" key="5">
    <source>
        <dbReference type="RuleBase" id="RU361131"/>
    </source>
</evidence>
<dbReference type="SUPFAM" id="SSF53167">
    <property type="entry name" value="Purine and uridine phosphorylases"/>
    <property type="match status" value="1"/>
</dbReference>
<dbReference type="Proteomes" id="UP000749559">
    <property type="component" value="Unassembled WGS sequence"/>
</dbReference>